<accession>A0A9N8HAT6</accession>
<dbReference type="AlphaFoldDB" id="A0A9N8HAT6"/>
<evidence type="ECO:0000313" key="2">
    <source>
        <dbReference type="EMBL" id="CAB9503233.1"/>
    </source>
</evidence>
<organism evidence="2 3">
    <name type="scientific">Seminavis robusta</name>
    <dbReference type="NCBI Taxonomy" id="568900"/>
    <lineage>
        <taxon>Eukaryota</taxon>
        <taxon>Sar</taxon>
        <taxon>Stramenopiles</taxon>
        <taxon>Ochrophyta</taxon>
        <taxon>Bacillariophyta</taxon>
        <taxon>Bacillariophyceae</taxon>
        <taxon>Bacillariophycidae</taxon>
        <taxon>Naviculales</taxon>
        <taxon>Naviculaceae</taxon>
        <taxon>Seminavis</taxon>
    </lineage>
</organism>
<dbReference type="EMBL" id="CAICTM010000159">
    <property type="protein sequence ID" value="CAB9503233.1"/>
    <property type="molecule type" value="Genomic_DNA"/>
</dbReference>
<protein>
    <recommendedName>
        <fullName evidence="4">BZIP domain-containing protein</fullName>
    </recommendedName>
</protein>
<name>A0A9N8HAT6_9STRA</name>
<sequence>MISSGVAPAPLAESENVPQVSGLLDGDLGADELNEIPSLLLDDCQFEPDMSEVVSLLSEQHPATQIALTASAIDGALGCFEFLPEQVESAPAASIATQEITVQPTTVSVTGTDFASIVSDDSGMISDDSDDSGDSANPGKRRSVNKKNSQASKKRRIDAQSSPVASPRLTSVAPLAVVSPILSSLSGMEQAMLADPTQENSLVEIPELPDCNTATDVNNKVQPLLPRPLEAKSAPLEEVTSAPSPPSSKRAPLKVDPLGPVNVSSEHIQMLTSESGPAECAKVITCNLPSSGGRSGKQQMTAAERAQASRDRNREHARNTRLRKKAYVEELKRTLMALAEQRDADLLRQEQATKIKEEQRKVRMLVLQEFLKMHGGNSQDFGRWAAILMPSFSLRTPTISNIDETVLDKTLIGVNQVVDNSRCFSGFLQTLGSVNASSIVTVHFDTTGSTLIMDGSTAVLDWEAMTVGAVNNGAKEEVRFHGNIKAEFDPESNKVVSAVMLFDMGGILSQKNWFASSH</sequence>
<reference evidence="2" key="1">
    <citation type="submission" date="2020-06" db="EMBL/GenBank/DDBJ databases">
        <authorList>
            <consortium name="Plant Systems Biology data submission"/>
        </authorList>
    </citation>
    <scope>NUCLEOTIDE SEQUENCE</scope>
    <source>
        <strain evidence="2">D6</strain>
    </source>
</reference>
<evidence type="ECO:0000256" key="1">
    <source>
        <dbReference type="SAM" id="MobiDB-lite"/>
    </source>
</evidence>
<feature type="region of interest" description="Disordered" evidence="1">
    <location>
        <begin position="118"/>
        <end position="166"/>
    </location>
</feature>
<feature type="compositionally biased region" description="Polar residues" evidence="1">
    <location>
        <begin position="290"/>
        <end position="301"/>
    </location>
</feature>
<evidence type="ECO:0008006" key="4">
    <source>
        <dbReference type="Google" id="ProtNLM"/>
    </source>
</evidence>
<comment type="caution">
    <text evidence="2">The sequence shown here is derived from an EMBL/GenBank/DDBJ whole genome shotgun (WGS) entry which is preliminary data.</text>
</comment>
<feature type="compositionally biased region" description="Basic and acidic residues" evidence="1">
    <location>
        <begin position="307"/>
        <end position="318"/>
    </location>
</feature>
<keyword evidence="3" id="KW-1185">Reference proteome</keyword>
<dbReference type="Proteomes" id="UP001153069">
    <property type="component" value="Unassembled WGS sequence"/>
</dbReference>
<feature type="region of interest" description="Disordered" evidence="1">
    <location>
        <begin position="232"/>
        <end position="258"/>
    </location>
</feature>
<dbReference type="OrthoDB" id="48123at2759"/>
<gene>
    <name evidence="2" type="ORF">SEMRO_160_G072010.1</name>
</gene>
<dbReference type="CDD" id="cd14809">
    <property type="entry name" value="bZIP_AUREO-like"/>
    <property type="match status" value="1"/>
</dbReference>
<feature type="region of interest" description="Disordered" evidence="1">
    <location>
        <begin position="290"/>
        <end position="320"/>
    </location>
</feature>
<proteinExistence type="predicted"/>
<evidence type="ECO:0000313" key="3">
    <source>
        <dbReference type="Proteomes" id="UP001153069"/>
    </source>
</evidence>